<accession>A0A8J6DZ24</accession>
<organism evidence="2 3">
    <name type="scientific">Carpediemonas membranifera</name>
    <dbReference type="NCBI Taxonomy" id="201153"/>
    <lineage>
        <taxon>Eukaryota</taxon>
        <taxon>Metamonada</taxon>
        <taxon>Carpediemonas-like organisms</taxon>
        <taxon>Carpediemonas</taxon>
    </lineage>
</organism>
<dbReference type="EMBL" id="JAHDYR010000067">
    <property type="protein sequence ID" value="KAG9389861.1"/>
    <property type="molecule type" value="Genomic_DNA"/>
</dbReference>
<protein>
    <submittedName>
        <fullName evidence="2">Uncharacterized protein</fullName>
    </submittedName>
</protein>
<name>A0A8J6DZ24_9EUKA</name>
<comment type="caution">
    <text evidence="2">The sequence shown here is derived from an EMBL/GenBank/DDBJ whole genome shotgun (WGS) entry which is preliminary data.</text>
</comment>
<keyword evidence="1" id="KW-1133">Transmembrane helix</keyword>
<dbReference type="Proteomes" id="UP000717585">
    <property type="component" value="Unassembled WGS sequence"/>
</dbReference>
<keyword evidence="3" id="KW-1185">Reference proteome</keyword>
<feature type="transmembrane region" description="Helical" evidence="1">
    <location>
        <begin position="311"/>
        <end position="333"/>
    </location>
</feature>
<proteinExistence type="predicted"/>
<reference evidence="2" key="1">
    <citation type="submission" date="2021-05" db="EMBL/GenBank/DDBJ databases">
        <title>A free-living protist that lacks canonical eukaryotic 1 DNA replication and segregation systems.</title>
        <authorList>
            <person name="Salas-Leiva D.E."/>
            <person name="Tromer E.C."/>
            <person name="Curtis B.A."/>
            <person name="Jerlstrom-Hultqvist J."/>
            <person name="Kolisko M."/>
            <person name="Yi Z."/>
            <person name="Salas-Leiva J.S."/>
            <person name="Gallot-Lavallee L."/>
            <person name="Kops G.J.P.L."/>
            <person name="Archibald J.M."/>
            <person name="Simpson A.G.B."/>
            <person name="Roger A.J."/>
        </authorList>
    </citation>
    <scope>NUCLEOTIDE SEQUENCE</scope>
    <source>
        <strain evidence="2">BICM</strain>
    </source>
</reference>
<gene>
    <name evidence="2" type="ORF">J8273_8540</name>
</gene>
<evidence type="ECO:0000256" key="1">
    <source>
        <dbReference type="SAM" id="Phobius"/>
    </source>
</evidence>
<feature type="transmembrane region" description="Helical" evidence="1">
    <location>
        <begin position="56"/>
        <end position="79"/>
    </location>
</feature>
<evidence type="ECO:0000313" key="2">
    <source>
        <dbReference type="EMBL" id="KAG9389861.1"/>
    </source>
</evidence>
<feature type="transmembrane region" description="Helical" evidence="1">
    <location>
        <begin position="246"/>
        <end position="270"/>
    </location>
</feature>
<feature type="transmembrane region" description="Helical" evidence="1">
    <location>
        <begin position="25"/>
        <end position="44"/>
    </location>
</feature>
<evidence type="ECO:0000313" key="3">
    <source>
        <dbReference type="Proteomes" id="UP000717585"/>
    </source>
</evidence>
<feature type="transmembrane region" description="Helical" evidence="1">
    <location>
        <begin position="106"/>
        <end position="130"/>
    </location>
</feature>
<keyword evidence="1" id="KW-0812">Transmembrane</keyword>
<sequence>MTFRDVVYSSCEFITQYAPVPMTPLYVVCCICLIIYYPAWFLAAKPVRQKTYYRRINLIVGIFCFECFLTTGLLPSYIIEAIGYVMCKFNISAGCSFGESIPLTAYFVFGTIGIYIIPTITFYLFIGYSLTTSIFLTRVMAAKSLQTGAVLSRKRFLVTPLWEHAAVWSTTILLTLVRFGSIVLMAAFIGSTSTVGRVADIAQIGEPLSRNLFILAIVVVQWLIFLYVVSSLFAASRGKSKKHTNYSFLIASFVFPFTVYALLVFVALGINFAAAVAEIVVSIQEGGARSFEDIRMDNLAVYLLYASTQGMYIICKAVIVLQMSFITLSHAFLLAKSRVSAVKCAMKARTTSYEMNPLSRPEIKW</sequence>
<feature type="transmembrane region" description="Helical" evidence="1">
    <location>
        <begin position="165"/>
        <end position="192"/>
    </location>
</feature>
<keyword evidence="1" id="KW-0472">Membrane</keyword>
<feature type="transmembrane region" description="Helical" evidence="1">
    <location>
        <begin position="212"/>
        <end position="234"/>
    </location>
</feature>
<dbReference type="AlphaFoldDB" id="A0A8J6DZ24"/>